<proteinExistence type="inferred from homology"/>
<keyword evidence="3 5" id="KW-0808">Transferase</keyword>
<evidence type="ECO:0000256" key="2">
    <source>
        <dbReference type="ARBA" id="ARBA00022676"/>
    </source>
</evidence>
<dbReference type="Proteomes" id="UP001596108">
    <property type="component" value="Unassembled WGS sequence"/>
</dbReference>
<dbReference type="InterPro" id="IPR029044">
    <property type="entry name" value="Nucleotide-diphossugar_trans"/>
</dbReference>
<dbReference type="RefSeq" id="WP_378113505.1">
    <property type="nucleotide sequence ID" value="NZ_JBHSNC010000055.1"/>
</dbReference>
<evidence type="ECO:0000256" key="1">
    <source>
        <dbReference type="ARBA" id="ARBA00006739"/>
    </source>
</evidence>
<dbReference type="EMBL" id="JBHSNC010000055">
    <property type="protein sequence ID" value="MFC5531541.1"/>
    <property type="molecule type" value="Genomic_DNA"/>
</dbReference>
<dbReference type="CDD" id="cd00761">
    <property type="entry name" value="Glyco_tranf_GTA_type"/>
    <property type="match status" value="1"/>
</dbReference>
<reference evidence="6" key="1">
    <citation type="journal article" date="2019" name="Int. J. Syst. Evol. Microbiol.">
        <title>The Global Catalogue of Microorganisms (GCM) 10K type strain sequencing project: providing services to taxonomists for standard genome sequencing and annotation.</title>
        <authorList>
            <consortium name="The Broad Institute Genomics Platform"/>
            <consortium name="The Broad Institute Genome Sequencing Center for Infectious Disease"/>
            <person name="Wu L."/>
            <person name="Ma J."/>
        </authorList>
    </citation>
    <scope>NUCLEOTIDE SEQUENCE [LARGE SCALE GENOMIC DNA]</scope>
    <source>
        <strain evidence="6">CGMCC 1.18578</strain>
    </source>
</reference>
<comment type="similarity">
    <text evidence="1">Belongs to the glycosyltransferase 2 family.</text>
</comment>
<comment type="caution">
    <text evidence="5">The sequence shown here is derived from an EMBL/GenBank/DDBJ whole genome shotgun (WGS) entry which is preliminary data.</text>
</comment>
<dbReference type="GO" id="GO:0016757">
    <property type="term" value="F:glycosyltransferase activity"/>
    <property type="evidence" value="ECO:0007669"/>
    <property type="project" value="UniProtKB-KW"/>
</dbReference>
<dbReference type="PANTHER" id="PTHR22916:SF51">
    <property type="entry name" value="GLYCOSYLTRANSFERASE EPSH-RELATED"/>
    <property type="match status" value="1"/>
</dbReference>
<dbReference type="Pfam" id="PF00535">
    <property type="entry name" value="Glycos_transf_2"/>
    <property type="match status" value="1"/>
</dbReference>
<keyword evidence="2 5" id="KW-0328">Glycosyltransferase</keyword>
<dbReference type="InterPro" id="IPR001173">
    <property type="entry name" value="Glyco_trans_2-like"/>
</dbReference>
<organism evidence="5 6">
    <name type="scientific">Cohnella yongneupensis</name>
    <dbReference type="NCBI Taxonomy" id="425006"/>
    <lineage>
        <taxon>Bacteria</taxon>
        <taxon>Bacillati</taxon>
        <taxon>Bacillota</taxon>
        <taxon>Bacilli</taxon>
        <taxon>Bacillales</taxon>
        <taxon>Paenibacillaceae</taxon>
        <taxon>Cohnella</taxon>
    </lineage>
</organism>
<evidence type="ECO:0000313" key="6">
    <source>
        <dbReference type="Proteomes" id="UP001596108"/>
    </source>
</evidence>
<accession>A0ABW0R2U0</accession>
<evidence type="ECO:0000259" key="4">
    <source>
        <dbReference type="Pfam" id="PF00535"/>
    </source>
</evidence>
<dbReference type="Gene3D" id="3.90.550.10">
    <property type="entry name" value="Spore Coat Polysaccharide Biosynthesis Protein SpsA, Chain A"/>
    <property type="match status" value="1"/>
</dbReference>
<feature type="domain" description="Glycosyltransferase 2-like" evidence="4">
    <location>
        <begin position="5"/>
        <end position="172"/>
    </location>
</feature>
<keyword evidence="6" id="KW-1185">Reference proteome</keyword>
<dbReference type="EC" id="2.4.-.-" evidence="5"/>
<gene>
    <name evidence="5" type="ORF">ACFPQ4_19145</name>
</gene>
<protein>
    <submittedName>
        <fullName evidence="5">Glycosyltransferase</fullName>
        <ecNumber evidence="5">2.4.-.-</ecNumber>
    </submittedName>
</protein>
<evidence type="ECO:0000256" key="3">
    <source>
        <dbReference type="ARBA" id="ARBA00022679"/>
    </source>
</evidence>
<name>A0ABW0R2U0_9BACL</name>
<evidence type="ECO:0000313" key="5">
    <source>
        <dbReference type="EMBL" id="MFC5531541.1"/>
    </source>
</evidence>
<dbReference type="PANTHER" id="PTHR22916">
    <property type="entry name" value="GLYCOSYLTRANSFERASE"/>
    <property type="match status" value="1"/>
</dbReference>
<sequence length="329" mass="37569">MFQVSVIVPVYNVQKFLNECVDSLVAQSLPSKEIILVDDGSIDESPLIAQQYADQYPFVKLIHQPNSGVAAARNNGLSYALGEYVIFVDSDDFLELNALELLYTTAKRHDLDIVRGRSRYCYEDGKPKPIAESGMVEPGIVMDGTTYLSKALQVKGYDIISVINLTKREYIEAVRLRFTEGANYSDQEFTLKLLTSGASRVMQLDYGFYWYRQWTGNQTSRPDYKKAIGLSIIIQKMASYVDASNLEATTKKFAYMTVSIAGYHLSQIYVKLSNADQKQLLKDINKGSFKRNFRHRTFWWRINLQNLLFAYTPSILKFIHKTKAYSLRG</sequence>
<dbReference type="SUPFAM" id="SSF53448">
    <property type="entry name" value="Nucleotide-diphospho-sugar transferases"/>
    <property type="match status" value="1"/>
</dbReference>